<dbReference type="GO" id="GO:0010961">
    <property type="term" value="P:intracellular magnesium ion homeostasis"/>
    <property type="evidence" value="ECO:0007669"/>
    <property type="project" value="TreeGrafter"/>
</dbReference>
<dbReference type="AlphaFoldDB" id="A0A8H7SRA9"/>
<feature type="transmembrane region" description="Helical" evidence="6">
    <location>
        <begin position="475"/>
        <end position="495"/>
    </location>
</feature>
<evidence type="ECO:0000256" key="2">
    <source>
        <dbReference type="ARBA" id="ARBA00009765"/>
    </source>
</evidence>
<accession>A0A8H7SRA9</accession>
<dbReference type="Gene3D" id="1.20.58.340">
    <property type="entry name" value="Magnesium transport protein CorA, transmembrane region"/>
    <property type="match status" value="2"/>
</dbReference>
<evidence type="ECO:0000313" key="7">
    <source>
        <dbReference type="EMBL" id="KAG2233681.1"/>
    </source>
</evidence>
<dbReference type="GO" id="GO:0015095">
    <property type="term" value="F:magnesium ion transmembrane transporter activity"/>
    <property type="evidence" value="ECO:0007669"/>
    <property type="project" value="InterPro"/>
</dbReference>
<evidence type="ECO:0000256" key="1">
    <source>
        <dbReference type="ARBA" id="ARBA00004141"/>
    </source>
</evidence>
<keyword evidence="3 6" id="KW-0812">Transmembrane</keyword>
<dbReference type="InterPro" id="IPR044089">
    <property type="entry name" value="Alr1-like"/>
</dbReference>
<proteinExistence type="inferred from homology"/>
<dbReference type="EMBL" id="JAEPRE010000072">
    <property type="protein sequence ID" value="KAG2233681.1"/>
    <property type="molecule type" value="Genomic_DNA"/>
</dbReference>
<reference evidence="7" key="1">
    <citation type="submission" date="2021-01" db="EMBL/GenBank/DDBJ databases">
        <title>Metabolic potential, ecology and presence of endohyphal bacteria is reflected in genomic diversity of Mucoromycotina.</title>
        <authorList>
            <person name="Muszewska A."/>
            <person name="Okrasinska A."/>
            <person name="Steczkiewicz K."/>
            <person name="Drgas O."/>
            <person name="Orlowska M."/>
            <person name="Perlinska-Lenart U."/>
            <person name="Aleksandrzak-Piekarczyk T."/>
            <person name="Szatraj K."/>
            <person name="Zielenkiewicz U."/>
            <person name="Pilsyk S."/>
            <person name="Malc E."/>
            <person name="Mieczkowski P."/>
            <person name="Kruszewska J.S."/>
            <person name="Biernat P."/>
            <person name="Pawlowska J."/>
        </authorList>
    </citation>
    <scope>NUCLEOTIDE SEQUENCE</scope>
    <source>
        <strain evidence="7">WA0000018081</strain>
    </source>
</reference>
<dbReference type="InterPro" id="IPR002523">
    <property type="entry name" value="MgTranspt_CorA/ZnTranspt_ZntB"/>
</dbReference>
<gene>
    <name evidence="7" type="ORF">INT48_009425</name>
</gene>
<keyword evidence="4 6" id="KW-1133">Transmembrane helix</keyword>
<evidence type="ECO:0008006" key="9">
    <source>
        <dbReference type="Google" id="ProtNLM"/>
    </source>
</evidence>
<dbReference type="SUPFAM" id="SSF143865">
    <property type="entry name" value="CorA soluble domain-like"/>
    <property type="match status" value="1"/>
</dbReference>
<sequence>GLSIMADSSTLRRRGTVCTSTGTEYPNYLPTFRNASYEFEPVPVSPTTTTAKKHKASSLHGSFLTEKECWANDEQDVKTDVLYPRFQASRDDPVDMEAFQQMVQDHTRKLSTGTLKLSRTLSRQNQLYGQSKYGDLAPAGVRFNIYSTQNFAAKLDVKLEKLLTEEGQRALEAVVASKGWWVDVLSPSEDEMRILSKTFRIHPLTTEDIQAQEPREKVELFPNYTFVCFRALDIDRVSDQFRPFNFYTLIFKEGLLTFHFKRSQHCNTVRDRSDQLKEYMSITPDWLNYALIDAVTDSFAPIILQVEIEAISIDELSLLLKKSEQGDMLRRISRCRKKSTQLARLLGSKLDVIKSLMKRYEDKTRELEQKQHTFPQQVNHALMAAHLNPTKVPTSMQSKVNTATNSPVYNVMSEKKSLNDVLLYLGDIQDHVVTMLQNINHYDRILHRAHTNYLAQVNLELSQTYNMTNNVMNRLTFLATVFIPLTLVGGLWGMNVRVPGETYGDKVYFFWILGGMALYCTACLVFGKRVGLL</sequence>
<evidence type="ECO:0000256" key="3">
    <source>
        <dbReference type="ARBA" id="ARBA00022692"/>
    </source>
</evidence>
<dbReference type="CDD" id="cd12829">
    <property type="entry name" value="Alr1p-like"/>
    <property type="match status" value="1"/>
</dbReference>
<comment type="subcellular location">
    <subcellularLocation>
        <location evidence="1">Membrane</location>
        <topology evidence="1">Multi-pass membrane protein</topology>
    </subcellularLocation>
</comment>
<name>A0A8H7SRA9_9FUNG</name>
<feature type="transmembrane region" description="Helical" evidence="6">
    <location>
        <begin position="507"/>
        <end position="527"/>
    </location>
</feature>
<dbReference type="PANTHER" id="PTHR21535">
    <property type="entry name" value="MAGNESIUM AND COBALT TRANSPORT PROTEIN/MITOCHONDRIAL IMPORT INNER MEMBRANE TRANSLOCASE SUBUNIT TIM8"/>
    <property type="match status" value="1"/>
</dbReference>
<organism evidence="7 8">
    <name type="scientific">Thamnidium elegans</name>
    <dbReference type="NCBI Taxonomy" id="101142"/>
    <lineage>
        <taxon>Eukaryota</taxon>
        <taxon>Fungi</taxon>
        <taxon>Fungi incertae sedis</taxon>
        <taxon>Mucoromycota</taxon>
        <taxon>Mucoromycotina</taxon>
        <taxon>Mucoromycetes</taxon>
        <taxon>Mucorales</taxon>
        <taxon>Mucorineae</taxon>
        <taxon>Mucoraceae</taxon>
        <taxon>Thamnidium</taxon>
    </lineage>
</organism>
<dbReference type="InterPro" id="IPR045863">
    <property type="entry name" value="CorA_TM1_TM2"/>
</dbReference>
<evidence type="ECO:0000256" key="5">
    <source>
        <dbReference type="ARBA" id="ARBA00023136"/>
    </source>
</evidence>
<dbReference type="PANTHER" id="PTHR21535:SF51">
    <property type="entry name" value="MANGANESE RESISTANCE PROTEIN MNR2"/>
    <property type="match status" value="1"/>
</dbReference>
<dbReference type="Pfam" id="PF01544">
    <property type="entry name" value="CorA"/>
    <property type="match status" value="2"/>
</dbReference>
<evidence type="ECO:0000256" key="4">
    <source>
        <dbReference type="ARBA" id="ARBA00022989"/>
    </source>
</evidence>
<evidence type="ECO:0000256" key="6">
    <source>
        <dbReference type="SAM" id="Phobius"/>
    </source>
</evidence>
<protein>
    <recommendedName>
        <fullName evidence="9">Cora-domain-containing protein</fullName>
    </recommendedName>
</protein>
<dbReference type="Gene3D" id="3.30.460.20">
    <property type="entry name" value="CorA soluble domain-like"/>
    <property type="match status" value="1"/>
</dbReference>
<comment type="similarity">
    <text evidence="2">Belongs to the CorA metal ion transporter (MIT) (TC 1.A.35) family.</text>
</comment>
<dbReference type="InterPro" id="IPR045861">
    <property type="entry name" value="CorA_cytoplasmic_dom"/>
</dbReference>
<dbReference type="Proteomes" id="UP000613177">
    <property type="component" value="Unassembled WGS sequence"/>
</dbReference>
<evidence type="ECO:0000313" key="8">
    <source>
        <dbReference type="Proteomes" id="UP000613177"/>
    </source>
</evidence>
<comment type="caution">
    <text evidence="7">The sequence shown here is derived from an EMBL/GenBank/DDBJ whole genome shotgun (WGS) entry which is preliminary data.</text>
</comment>
<dbReference type="GO" id="GO:0016020">
    <property type="term" value="C:membrane"/>
    <property type="evidence" value="ECO:0007669"/>
    <property type="project" value="UniProtKB-SubCell"/>
</dbReference>
<feature type="non-terminal residue" evidence="7">
    <location>
        <position position="1"/>
    </location>
</feature>
<dbReference type="SUPFAM" id="SSF144083">
    <property type="entry name" value="Magnesium transport protein CorA, transmembrane region"/>
    <property type="match status" value="1"/>
</dbReference>
<keyword evidence="8" id="KW-1185">Reference proteome</keyword>
<keyword evidence="5 6" id="KW-0472">Membrane</keyword>